<reference evidence="2" key="5">
    <citation type="submission" date="2015-06" db="UniProtKB">
        <authorList>
            <consortium name="EnsemblFungi"/>
        </authorList>
    </citation>
    <scope>IDENTIFICATION</scope>
    <source>
        <strain evidence="2">ATCC 64411</strain>
    </source>
</reference>
<reference evidence="1" key="2">
    <citation type="submission" date="2010-05" db="EMBL/GenBank/DDBJ databases">
        <title>The Genome Sequence of Magnaporthe poae strain ATCC 64411.</title>
        <authorList>
            <consortium name="The Broad Institute Genome Sequencing Platform"/>
            <consortium name="Broad Institute Genome Sequencing Center for Infectious Disease"/>
            <person name="Ma L.-J."/>
            <person name="Dead R."/>
            <person name="Young S."/>
            <person name="Zeng Q."/>
            <person name="Koehrsen M."/>
            <person name="Alvarado L."/>
            <person name="Berlin A."/>
            <person name="Chapman S.B."/>
            <person name="Chen Z."/>
            <person name="Freedman E."/>
            <person name="Gellesch M."/>
            <person name="Goldberg J."/>
            <person name="Griggs A."/>
            <person name="Gujja S."/>
            <person name="Heilman E.R."/>
            <person name="Heiman D."/>
            <person name="Hepburn T."/>
            <person name="Howarth C."/>
            <person name="Jen D."/>
            <person name="Larson L."/>
            <person name="Mehta T."/>
            <person name="Neiman D."/>
            <person name="Pearson M."/>
            <person name="Roberts A."/>
            <person name="Saif S."/>
            <person name="Shea T."/>
            <person name="Shenoy N."/>
            <person name="Sisk P."/>
            <person name="Stolte C."/>
            <person name="Sykes S."/>
            <person name="Walk T."/>
            <person name="White J."/>
            <person name="Yandava C."/>
            <person name="Haas B."/>
            <person name="Nusbaum C."/>
            <person name="Birren B."/>
        </authorList>
    </citation>
    <scope>NUCLEOTIDE SEQUENCE</scope>
    <source>
        <strain evidence="1">ATCC 64411</strain>
    </source>
</reference>
<evidence type="ECO:0000313" key="3">
    <source>
        <dbReference type="Proteomes" id="UP000011715"/>
    </source>
</evidence>
<evidence type="ECO:0000313" key="1">
    <source>
        <dbReference type="EMBL" id="KLU92899.1"/>
    </source>
</evidence>
<dbReference type="EMBL" id="ADBL01002943">
    <property type="status" value="NOT_ANNOTATED_CDS"/>
    <property type="molecule type" value="Genomic_DNA"/>
</dbReference>
<gene>
    <name evidence="1" type="ORF">MAPG_11851</name>
</gene>
<sequence length="230" mass="24343">MEDLGSGHESLGAASLVARLKALGGSVMAEKKARVRDNWAMRHDCLCFQVLTACAHMPCLPSASRCSPRRARQIREAVYDRVSPRHGHIRHGPVCAIQPRVEALDVHLQTPTGQRAVIARHVVQTTSVGFQQLYKPSLAGEHDYKGGGIHSPEYGGGGGELGQDGAGFEVVMTARSPRYMETLQNVTHPTTLGLYDIGVKEANGLAGLAAAGFPVVDGAPVASVATVAFA</sequence>
<accession>A0A0C4EGC0</accession>
<reference evidence="2" key="4">
    <citation type="journal article" date="2015" name="G3 (Bethesda)">
        <title>Genome sequences of three phytopathogenic species of the Magnaporthaceae family of fungi.</title>
        <authorList>
            <person name="Okagaki L.H."/>
            <person name="Nunes C.C."/>
            <person name="Sailsbery J."/>
            <person name="Clay B."/>
            <person name="Brown D."/>
            <person name="John T."/>
            <person name="Oh Y."/>
            <person name="Young N."/>
            <person name="Fitzgerald M."/>
            <person name="Haas B.J."/>
            <person name="Zeng Q."/>
            <person name="Young S."/>
            <person name="Adiconis X."/>
            <person name="Fan L."/>
            <person name="Levin J.Z."/>
            <person name="Mitchell T.K."/>
            <person name="Okubara P.A."/>
            <person name="Farman M.L."/>
            <person name="Kohn L.M."/>
            <person name="Birren B."/>
            <person name="Ma L.-J."/>
            <person name="Dean R.A."/>
        </authorList>
    </citation>
    <scope>NUCLEOTIDE SEQUENCE</scope>
    <source>
        <strain evidence="2">ATCC 64411 / 73-15</strain>
    </source>
</reference>
<protein>
    <submittedName>
        <fullName evidence="1 2">Uncharacterized protein</fullName>
    </submittedName>
</protein>
<keyword evidence="3" id="KW-1185">Reference proteome</keyword>
<dbReference type="VEuPathDB" id="FungiDB:MAPG_11851"/>
<organism evidence="2 3">
    <name type="scientific">Magnaporthiopsis poae (strain ATCC 64411 / 73-15)</name>
    <name type="common">Kentucky bluegrass fungus</name>
    <name type="synonym">Magnaporthe poae</name>
    <dbReference type="NCBI Taxonomy" id="644358"/>
    <lineage>
        <taxon>Eukaryota</taxon>
        <taxon>Fungi</taxon>
        <taxon>Dikarya</taxon>
        <taxon>Ascomycota</taxon>
        <taxon>Pezizomycotina</taxon>
        <taxon>Sordariomycetes</taxon>
        <taxon>Sordariomycetidae</taxon>
        <taxon>Magnaporthales</taxon>
        <taxon>Magnaporthaceae</taxon>
        <taxon>Magnaporthiopsis</taxon>
    </lineage>
</organism>
<dbReference type="Proteomes" id="UP000011715">
    <property type="component" value="Unassembled WGS sequence"/>
</dbReference>
<dbReference type="AlphaFoldDB" id="A0A0C4EGC0"/>
<dbReference type="EnsemblFungi" id="MAPG_11851T0">
    <property type="protein sequence ID" value="MAPG_11851T0"/>
    <property type="gene ID" value="MAPG_11851"/>
</dbReference>
<proteinExistence type="predicted"/>
<reference evidence="3" key="1">
    <citation type="submission" date="2010-05" db="EMBL/GenBank/DDBJ databases">
        <title>The genome sequence of Magnaporthe poae strain ATCC 64411.</title>
        <authorList>
            <person name="Ma L.-J."/>
            <person name="Dead R."/>
            <person name="Young S."/>
            <person name="Zeng Q."/>
            <person name="Koehrsen M."/>
            <person name="Alvarado L."/>
            <person name="Berlin A."/>
            <person name="Chapman S.B."/>
            <person name="Chen Z."/>
            <person name="Freedman E."/>
            <person name="Gellesch M."/>
            <person name="Goldberg J."/>
            <person name="Griggs A."/>
            <person name="Gujja S."/>
            <person name="Heilman E.R."/>
            <person name="Heiman D."/>
            <person name="Hepburn T."/>
            <person name="Howarth C."/>
            <person name="Jen D."/>
            <person name="Larson L."/>
            <person name="Mehta T."/>
            <person name="Neiman D."/>
            <person name="Pearson M."/>
            <person name="Roberts A."/>
            <person name="Saif S."/>
            <person name="Shea T."/>
            <person name="Shenoy N."/>
            <person name="Sisk P."/>
            <person name="Stolte C."/>
            <person name="Sykes S."/>
            <person name="Walk T."/>
            <person name="White J."/>
            <person name="Yandava C."/>
            <person name="Haas B."/>
            <person name="Nusbaum C."/>
            <person name="Birren B."/>
        </authorList>
    </citation>
    <scope>NUCLEOTIDE SEQUENCE [LARGE SCALE GENOMIC DNA]</scope>
    <source>
        <strain evidence="3">ATCC 64411 / 73-15</strain>
    </source>
</reference>
<name>A0A0C4EGC0_MAGP6</name>
<dbReference type="EMBL" id="GL877014">
    <property type="protein sequence ID" value="KLU92899.1"/>
    <property type="molecule type" value="Genomic_DNA"/>
</dbReference>
<reference evidence="1" key="3">
    <citation type="submission" date="2011-03" db="EMBL/GenBank/DDBJ databases">
        <title>Annotation of Magnaporthe poae ATCC 64411.</title>
        <authorList>
            <person name="Ma L.-J."/>
            <person name="Dead R."/>
            <person name="Young S.K."/>
            <person name="Zeng Q."/>
            <person name="Gargeya S."/>
            <person name="Fitzgerald M."/>
            <person name="Haas B."/>
            <person name="Abouelleil A."/>
            <person name="Alvarado L."/>
            <person name="Arachchi H.M."/>
            <person name="Berlin A."/>
            <person name="Brown A."/>
            <person name="Chapman S.B."/>
            <person name="Chen Z."/>
            <person name="Dunbar C."/>
            <person name="Freedman E."/>
            <person name="Gearin G."/>
            <person name="Gellesch M."/>
            <person name="Goldberg J."/>
            <person name="Griggs A."/>
            <person name="Gujja S."/>
            <person name="Heiman D."/>
            <person name="Howarth C."/>
            <person name="Larson L."/>
            <person name="Lui A."/>
            <person name="MacDonald P.J.P."/>
            <person name="Mehta T."/>
            <person name="Montmayeur A."/>
            <person name="Murphy C."/>
            <person name="Neiman D."/>
            <person name="Pearson M."/>
            <person name="Priest M."/>
            <person name="Roberts A."/>
            <person name="Saif S."/>
            <person name="Shea T."/>
            <person name="Shenoy N."/>
            <person name="Sisk P."/>
            <person name="Stolte C."/>
            <person name="Sykes S."/>
            <person name="Yandava C."/>
            <person name="Wortman J."/>
            <person name="Nusbaum C."/>
            <person name="Birren B."/>
        </authorList>
    </citation>
    <scope>NUCLEOTIDE SEQUENCE</scope>
    <source>
        <strain evidence="1">ATCC 64411</strain>
    </source>
</reference>
<evidence type="ECO:0000313" key="2">
    <source>
        <dbReference type="EnsemblFungi" id="MAPG_11851T0"/>
    </source>
</evidence>